<comment type="caution">
    <text evidence="7">The sequence shown here is derived from an EMBL/GenBank/DDBJ whole genome shotgun (WGS) entry which is preliminary data.</text>
</comment>
<dbReference type="OrthoDB" id="9801424at2"/>
<protein>
    <submittedName>
        <fullName evidence="7">B12-binding domain/radical SAM domain protein of rhizo-twelve system</fullName>
    </submittedName>
</protein>
<keyword evidence="2" id="KW-0949">S-adenosyl-L-methionine</keyword>
<evidence type="ECO:0000256" key="5">
    <source>
        <dbReference type="ARBA" id="ARBA00023014"/>
    </source>
</evidence>
<accession>A0A2T0X963</accession>
<dbReference type="GO" id="GO:0046872">
    <property type="term" value="F:metal ion binding"/>
    <property type="evidence" value="ECO:0007669"/>
    <property type="project" value="UniProtKB-KW"/>
</dbReference>
<dbReference type="AlphaFoldDB" id="A0A2T0X963"/>
<keyword evidence="4" id="KW-0408">Iron</keyword>
<dbReference type="InterPro" id="IPR027559">
    <property type="entry name" value="B12_rSAM_oligo"/>
</dbReference>
<dbReference type="PANTHER" id="PTHR43409:SF7">
    <property type="entry name" value="BLL1977 PROTEIN"/>
    <property type="match status" value="1"/>
</dbReference>
<comment type="cofactor">
    <cofactor evidence="1">
        <name>[4Fe-4S] cluster</name>
        <dbReference type="ChEBI" id="CHEBI:49883"/>
    </cofactor>
</comment>
<dbReference type="PROSITE" id="PS51918">
    <property type="entry name" value="RADICAL_SAM"/>
    <property type="match status" value="1"/>
</dbReference>
<dbReference type="InterPro" id="IPR023404">
    <property type="entry name" value="rSAM_horseshoe"/>
</dbReference>
<evidence type="ECO:0000313" key="7">
    <source>
        <dbReference type="EMBL" id="PRY95467.1"/>
    </source>
</evidence>
<gene>
    <name evidence="7" type="ORF">BCF33_1087</name>
</gene>
<keyword evidence="3" id="KW-0479">Metal-binding</keyword>
<dbReference type="GO" id="GO:0051536">
    <property type="term" value="F:iron-sulfur cluster binding"/>
    <property type="evidence" value="ECO:0007669"/>
    <property type="project" value="UniProtKB-KW"/>
</dbReference>
<dbReference type="NCBIfam" id="TIGR04295">
    <property type="entry name" value="B12_rSAM_oligo"/>
    <property type="match status" value="1"/>
</dbReference>
<proteinExistence type="predicted"/>
<dbReference type="InterPro" id="IPR006638">
    <property type="entry name" value="Elp3/MiaA/NifB-like_rSAM"/>
</dbReference>
<evidence type="ECO:0000256" key="3">
    <source>
        <dbReference type="ARBA" id="ARBA00022723"/>
    </source>
</evidence>
<dbReference type="EMBL" id="PVTT01000001">
    <property type="protein sequence ID" value="PRY95467.1"/>
    <property type="molecule type" value="Genomic_DNA"/>
</dbReference>
<dbReference type="CDD" id="cd01335">
    <property type="entry name" value="Radical_SAM"/>
    <property type="match status" value="1"/>
</dbReference>
<feature type="domain" description="Radical SAM core" evidence="6">
    <location>
        <begin position="197"/>
        <end position="419"/>
    </location>
</feature>
<dbReference type="InterPro" id="IPR051198">
    <property type="entry name" value="BchE-like"/>
</dbReference>
<evidence type="ECO:0000256" key="4">
    <source>
        <dbReference type="ARBA" id="ARBA00023004"/>
    </source>
</evidence>
<dbReference type="GO" id="GO:0005829">
    <property type="term" value="C:cytosol"/>
    <property type="evidence" value="ECO:0007669"/>
    <property type="project" value="TreeGrafter"/>
</dbReference>
<sequence>MKIALVNPPWSFDGSIYFGCRDEHLPIELGAARALLLRAGHEVLMLDGALDGLDMEGAAGRVAAFAPAMTVVTTAPTYLFWRCAQPELRVPREFLDALGGRGGATVAVGPHVSATPVAAMRKLGCDLGVLGECEEAVVELAGGADPAAVAGVARSDGGGIEVNGGPRATRFSDLPPLEWPDAWIARHGHHHHRFGTQAAGPGAEVEASRGCPYHCSFCAKIDFRDGYRRRDLGLLMEEIGRLKEQGASYLYFIDEIFLPWRQLLDALEPLGLEFGVQTRLDIWKPAMIEQLGRAGCVSIEAGVESITEAGRAALDKDCRVTTEDLTEKLLIARRHVPFVQANLIEVDADEAEELRRWRDRMREAGVWANDPVPLYPYPSSPDYRKLFGLPDDRAWERAHAHYLRQFDRFSDIQEARPLPLEALEGGAAR</sequence>
<dbReference type="Gene3D" id="3.80.30.20">
    <property type="entry name" value="tm_1862 like domain"/>
    <property type="match status" value="1"/>
</dbReference>
<dbReference type="SFLD" id="SFLDS00029">
    <property type="entry name" value="Radical_SAM"/>
    <property type="match status" value="1"/>
</dbReference>
<organism evidence="7 8">
    <name type="scientific">Hasllibacter halocynthiae</name>
    <dbReference type="NCBI Taxonomy" id="595589"/>
    <lineage>
        <taxon>Bacteria</taxon>
        <taxon>Pseudomonadati</taxon>
        <taxon>Pseudomonadota</taxon>
        <taxon>Alphaproteobacteria</taxon>
        <taxon>Rhodobacterales</taxon>
        <taxon>Roseobacteraceae</taxon>
        <taxon>Hasllibacter</taxon>
    </lineage>
</organism>
<dbReference type="SMART" id="SM00729">
    <property type="entry name" value="Elp3"/>
    <property type="match status" value="1"/>
</dbReference>
<dbReference type="Pfam" id="PF04055">
    <property type="entry name" value="Radical_SAM"/>
    <property type="match status" value="1"/>
</dbReference>
<evidence type="ECO:0000313" key="8">
    <source>
        <dbReference type="Proteomes" id="UP000238801"/>
    </source>
</evidence>
<dbReference type="GO" id="GO:0003824">
    <property type="term" value="F:catalytic activity"/>
    <property type="evidence" value="ECO:0007669"/>
    <property type="project" value="InterPro"/>
</dbReference>
<reference evidence="7 8" key="1">
    <citation type="submission" date="2018-03" db="EMBL/GenBank/DDBJ databases">
        <title>Genomic Encyclopedia of Archaeal and Bacterial Type Strains, Phase II (KMG-II): from individual species to whole genera.</title>
        <authorList>
            <person name="Goeker M."/>
        </authorList>
    </citation>
    <scope>NUCLEOTIDE SEQUENCE [LARGE SCALE GENOMIC DNA]</scope>
    <source>
        <strain evidence="7 8">DSM 29318</strain>
    </source>
</reference>
<dbReference type="InterPro" id="IPR058240">
    <property type="entry name" value="rSAM_sf"/>
</dbReference>
<evidence type="ECO:0000259" key="6">
    <source>
        <dbReference type="PROSITE" id="PS51918"/>
    </source>
</evidence>
<dbReference type="RefSeq" id="WP_106159840.1">
    <property type="nucleotide sequence ID" value="NZ_PVTT01000001.1"/>
</dbReference>
<name>A0A2T0X963_9RHOB</name>
<evidence type="ECO:0000256" key="1">
    <source>
        <dbReference type="ARBA" id="ARBA00001966"/>
    </source>
</evidence>
<dbReference type="SFLD" id="SFLDG01082">
    <property type="entry name" value="B12-binding_domain_containing"/>
    <property type="match status" value="1"/>
</dbReference>
<keyword evidence="8" id="KW-1185">Reference proteome</keyword>
<dbReference type="Gene3D" id="3.40.50.280">
    <property type="entry name" value="Cobalamin-binding domain"/>
    <property type="match status" value="1"/>
</dbReference>
<evidence type="ECO:0000256" key="2">
    <source>
        <dbReference type="ARBA" id="ARBA00022691"/>
    </source>
</evidence>
<dbReference type="Proteomes" id="UP000238801">
    <property type="component" value="Unassembled WGS sequence"/>
</dbReference>
<dbReference type="PANTHER" id="PTHR43409">
    <property type="entry name" value="ANAEROBIC MAGNESIUM-PROTOPORPHYRIN IX MONOMETHYL ESTER CYCLASE-RELATED"/>
    <property type="match status" value="1"/>
</dbReference>
<dbReference type="InterPro" id="IPR007197">
    <property type="entry name" value="rSAM"/>
</dbReference>
<dbReference type="SUPFAM" id="SSF102114">
    <property type="entry name" value="Radical SAM enzymes"/>
    <property type="match status" value="1"/>
</dbReference>
<keyword evidence="5" id="KW-0411">Iron-sulfur</keyword>